<dbReference type="AlphaFoldDB" id="A0A1H2RZ79"/>
<organism evidence="1 2">
    <name type="scientific">Marininema mesophilum</name>
    <dbReference type="NCBI Taxonomy" id="1048340"/>
    <lineage>
        <taxon>Bacteria</taxon>
        <taxon>Bacillati</taxon>
        <taxon>Bacillota</taxon>
        <taxon>Bacilli</taxon>
        <taxon>Bacillales</taxon>
        <taxon>Thermoactinomycetaceae</taxon>
        <taxon>Marininema</taxon>
    </lineage>
</organism>
<dbReference type="STRING" id="1048340.SAMN05444487_10235"/>
<reference evidence="1 2" key="1">
    <citation type="submission" date="2016-10" db="EMBL/GenBank/DDBJ databases">
        <authorList>
            <person name="de Groot N.N."/>
        </authorList>
    </citation>
    <scope>NUCLEOTIDE SEQUENCE [LARGE SCALE GENOMIC DNA]</scope>
    <source>
        <strain evidence="1 2">DSM 45610</strain>
    </source>
</reference>
<evidence type="ECO:0000313" key="2">
    <source>
        <dbReference type="Proteomes" id="UP000198534"/>
    </source>
</evidence>
<sequence length="106" mass="12282">MKLWDIIIAEMDVTKALVDEFFSIMKSTRKCPGVLFCVVLLSHHHSLGSEVIIMRKAIQKEYQLRIVRETFGNKEIKDAFKKALEPYFLSNDDLEIETKHSKVAVQ</sequence>
<evidence type="ECO:0000313" key="1">
    <source>
        <dbReference type="EMBL" id="SDW23939.1"/>
    </source>
</evidence>
<keyword evidence="2" id="KW-1185">Reference proteome</keyword>
<protein>
    <submittedName>
        <fullName evidence="1">Uncharacterized protein</fullName>
    </submittedName>
</protein>
<accession>A0A1H2RZ79</accession>
<dbReference type="Proteomes" id="UP000198534">
    <property type="component" value="Unassembled WGS sequence"/>
</dbReference>
<dbReference type="EMBL" id="FNNQ01000002">
    <property type="protein sequence ID" value="SDW23939.1"/>
    <property type="molecule type" value="Genomic_DNA"/>
</dbReference>
<name>A0A1H2RZ79_9BACL</name>
<gene>
    <name evidence="1" type="ORF">SAMN05444487_10235</name>
</gene>
<proteinExistence type="predicted"/>